<comment type="function">
    <text evidence="1 6">Exhibits S-adenosyl-L-methionine-dependent methyltransferase activity.</text>
</comment>
<evidence type="ECO:0000256" key="5">
    <source>
        <dbReference type="ARBA" id="ARBA00022691"/>
    </source>
</evidence>
<comment type="caution">
    <text evidence="7">The sequence shown here is derived from an EMBL/GenBank/DDBJ whole genome shotgun (WGS) entry which is preliminary data.</text>
</comment>
<dbReference type="SUPFAM" id="SSF53335">
    <property type="entry name" value="S-adenosyl-L-methionine-dependent methyltransferases"/>
    <property type="match status" value="1"/>
</dbReference>
<protein>
    <recommendedName>
        <fullName evidence="6">S-adenosyl-L-methionine-dependent methyltransferase</fullName>
        <ecNumber evidence="6">2.1.1.-</ecNumber>
    </recommendedName>
</protein>
<keyword evidence="5 6" id="KW-0949">S-adenosyl-L-methionine</keyword>
<gene>
    <name evidence="7" type="ORF">BJY18_007103</name>
</gene>
<dbReference type="PANTHER" id="PTHR43619:SF2">
    <property type="entry name" value="S-ADENOSYL-L-METHIONINE-DEPENDENT METHYLTRANSFERASES SUPERFAMILY PROTEIN"/>
    <property type="match status" value="1"/>
</dbReference>
<dbReference type="InterPro" id="IPR011610">
    <property type="entry name" value="SAM_mthyl_Trfase_ML2640-like"/>
</dbReference>
<evidence type="ECO:0000313" key="8">
    <source>
        <dbReference type="Proteomes" id="UP000581769"/>
    </source>
</evidence>
<dbReference type="PANTHER" id="PTHR43619">
    <property type="entry name" value="S-ADENOSYL-L-METHIONINE-DEPENDENT METHYLTRANSFERASE YKTD-RELATED"/>
    <property type="match status" value="1"/>
</dbReference>
<accession>A0A840J8A7</accession>
<proteinExistence type="inferred from homology"/>
<dbReference type="InterPro" id="IPR029063">
    <property type="entry name" value="SAM-dependent_MTases_sf"/>
</dbReference>
<dbReference type="GO" id="GO:0032259">
    <property type="term" value="P:methylation"/>
    <property type="evidence" value="ECO:0007669"/>
    <property type="project" value="UniProtKB-KW"/>
</dbReference>
<sequence>MARTDGPSELWVSFREYFAGRTPFYDRQLLDAVDRGVRQVVLLAAGLDARAFRLALPHDTTVFEVDSDPVLRFKQENLDRIGATPSCRRVIVPADLREDWSSALIDAGLRTDQPILWVAEGLLMYLDRIESDRLLSVITAQTRGEGSIATEYPARFPDAAIFAALTTLETDRAAAAAMASLVRSGPAEPPAEWLCRYGWSCSSTDVASEIAASRRKVPAVFTDWTRGVPVWLLSGGRRPSTSLRQVSVAERPRGRRA</sequence>
<keyword evidence="3 6" id="KW-0489">Methyltransferase</keyword>
<dbReference type="AlphaFoldDB" id="A0A840J8A7"/>
<name>A0A840J8A7_9PSEU</name>
<dbReference type="InterPro" id="IPR007213">
    <property type="entry name" value="Ppm1/Ppm2/Tcmp"/>
</dbReference>
<evidence type="ECO:0000256" key="1">
    <source>
        <dbReference type="ARBA" id="ARBA00003907"/>
    </source>
</evidence>
<comment type="similarity">
    <text evidence="2 6">Belongs to the UPF0677 family.</text>
</comment>
<dbReference type="Gene3D" id="3.40.50.150">
    <property type="entry name" value="Vaccinia Virus protein VP39"/>
    <property type="match status" value="1"/>
</dbReference>
<dbReference type="EC" id="2.1.1.-" evidence="6"/>
<evidence type="ECO:0000256" key="6">
    <source>
        <dbReference type="RuleBase" id="RU362030"/>
    </source>
</evidence>
<dbReference type="EMBL" id="JACHMG010000001">
    <property type="protein sequence ID" value="MBB4689618.1"/>
    <property type="molecule type" value="Genomic_DNA"/>
</dbReference>
<dbReference type="Pfam" id="PF04072">
    <property type="entry name" value="LCM"/>
    <property type="match status" value="1"/>
</dbReference>
<organism evidence="7 8">
    <name type="scientific">Amycolatopsis jiangsuensis</name>
    <dbReference type="NCBI Taxonomy" id="1181879"/>
    <lineage>
        <taxon>Bacteria</taxon>
        <taxon>Bacillati</taxon>
        <taxon>Actinomycetota</taxon>
        <taxon>Actinomycetes</taxon>
        <taxon>Pseudonocardiales</taxon>
        <taxon>Pseudonocardiaceae</taxon>
        <taxon>Amycolatopsis</taxon>
    </lineage>
</organism>
<evidence type="ECO:0000256" key="3">
    <source>
        <dbReference type="ARBA" id="ARBA00022603"/>
    </source>
</evidence>
<dbReference type="NCBIfam" id="TIGR00027">
    <property type="entry name" value="mthyl_TIGR00027"/>
    <property type="match status" value="1"/>
</dbReference>
<dbReference type="GO" id="GO:0008168">
    <property type="term" value="F:methyltransferase activity"/>
    <property type="evidence" value="ECO:0007669"/>
    <property type="project" value="UniProtKB-UniRule"/>
</dbReference>
<dbReference type="Proteomes" id="UP000581769">
    <property type="component" value="Unassembled WGS sequence"/>
</dbReference>
<keyword evidence="4 7" id="KW-0808">Transferase</keyword>
<evidence type="ECO:0000256" key="4">
    <source>
        <dbReference type="ARBA" id="ARBA00022679"/>
    </source>
</evidence>
<reference evidence="7 8" key="1">
    <citation type="submission" date="2020-08" db="EMBL/GenBank/DDBJ databases">
        <title>Sequencing the genomes of 1000 actinobacteria strains.</title>
        <authorList>
            <person name="Klenk H.-P."/>
        </authorList>
    </citation>
    <scope>NUCLEOTIDE SEQUENCE [LARGE SCALE GENOMIC DNA]</scope>
    <source>
        <strain evidence="7 8">DSM 45859</strain>
    </source>
</reference>
<evidence type="ECO:0000313" key="7">
    <source>
        <dbReference type="EMBL" id="MBB4689618.1"/>
    </source>
</evidence>
<keyword evidence="8" id="KW-1185">Reference proteome</keyword>
<evidence type="ECO:0000256" key="2">
    <source>
        <dbReference type="ARBA" id="ARBA00008138"/>
    </source>
</evidence>